<keyword evidence="3" id="KW-1185">Reference proteome</keyword>
<name>A0A8T2T5W1_CERRI</name>
<gene>
    <name evidence="2" type="ORF">KP509_15G062800</name>
</gene>
<accession>A0A8T2T5W1</accession>
<dbReference type="GO" id="GO:0019210">
    <property type="term" value="F:kinase inhibitor activity"/>
    <property type="evidence" value="ECO:0007669"/>
    <property type="project" value="InterPro"/>
</dbReference>
<dbReference type="EMBL" id="CM035420">
    <property type="protein sequence ID" value="KAH7405256.1"/>
    <property type="molecule type" value="Genomic_DNA"/>
</dbReference>
<evidence type="ECO:0000313" key="3">
    <source>
        <dbReference type="Proteomes" id="UP000825935"/>
    </source>
</evidence>
<dbReference type="PANTHER" id="PTHR33312">
    <property type="entry name" value="MEMBRANE-ASSOCIATED KINASE REGULATOR 4-RELATED"/>
    <property type="match status" value="1"/>
</dbReference>
<feature type="region of interest" description="Disordered" evidence="1">
    <location>
        <begin position="1"/>
        <end position="67"/>
    </location>
</feature>
<proteinExistence type="predicted"/>
<dbReference type="Proteomes" id="UP000825935">
    <property type="component" value="Chromosome 15"/>
</dbReference>
<comment type="caution">
    <text evidence="2">The sequence shown here is derived from an EMBL/GenBank/DDBJ whole genome shotgun (WGS) entry which is preliminary data.</text>
</comment>
<protein>
    <submittedName>
        <fullName evidence="2">Uncharacterized protein</fullName>
    </submittedName>
</protein>
<reference evidence="2" key="1">
    <citation type="submission" date="2021-08" db="EMBL/GenBank/DDBJ databases">
        <title>WGS assembly of Ceratopteris richardii.</title>
        <authorList>
            <person name="Marchant D.B."/>
            <person name="Chen G."/>
            <person name="Jenkins J."/>
            <person name="Shu S."/>
            <person name="Leebens-Mack J."/>
            <person name="Grimwood J."/>
            <person name="Schmutz J."/>
            <person name="Soltis P."/>
            <person name="Soltis D."/>
            <person name="Chen Z.-H."/>
        </authorList>
    </citation>
    <scope>NUCLEOTIDE SEQUENCE</scope>
    <source>
        <strain evidence="2">Whitten #5841</strain>
        <tissue evidence="2">Leaf</tissue>
    </source>
</reference>
<feature type="compositionally biased region" description="Polar residues" evidence="1">
    <location>
        <begin position="11"/>
        <end position="27"/>
    </location>
</feature>
<dbReference type="AlphaFoldDB" id="A0A8T2T5W1"/>
<dbReference type="InterPro" id="IPR039620">
    <property type="entry name" value="BKI1/MAKR1/3/4"/>
</dbReference>
<sequence length="230" mass="25203">MDEREEEYDLGSSSKGALSKPQLSPTGRMQKHHDGNLRGTRQGQNSRCRRAGHEEHGNHNNGKYNNGNAGYRGYGYYDGVMHGGSKPGIDKSRLGIIAWNARDSWEKWVRRPFSGKLSHTPKRSSCTMDDMQVSFNIKARSVSSTPLAKSPDRSIENVVNNPDMYGTYSSKHSSVAFAASCPASMRSSPHHSGVLAVINKTAPPSYLTDLHTAIQGAIAHCKQSQSNNLS</sequence>
<evidence type="ECO:0000313" key="2">
    <source>
        <dbReference type="EMBL" id="KAH7405256.1"/>
    </source>
</evidence>
<dbReference type="OrthoDB" id="1927169at2759"/>
<evidence type="ECO:0000256" key="1">
    <source>
        <dbReference type="SAM" id="MobiDB-lite"/>
    </source>
</evidence>
<dbReference type="GO" id="GO:0005886">
    <property type="term" value="C:plasma membrane"/>
    <property type="evidence" value="ECO:0007669"/>
    <property type="project" value="InterPro"/>
</dbReference>
<dbReference type="PANTHER" id="PTHR33312:SF21">
    <property type="entry name" value="MEMBRANE-ASSOCIATED KINASE REGULATOR 3-RELATED"/>
    <property type="match status" value="1"/>
</dbReference>
<organism evidence="2 3">
    <name type="scientific">Ceratopteris richardii</name>
    <name type="common">Triangle waterfern</name>
    <dbReference type="NCBI Taxonomy" id="49495"/>
    <lineage>
        <taxon>Eukaryota</taxon>
        <taxon>Viridiplantae</taxon>
        <taxon>Streptophyta</taxon>
        <taxon>Embryophyta</taxon>
        <taxon>Tracheophyta</taxon>
        <taxon>Polypodiopsida</taxon>
        <taxon>Polypodiidae</taxon>
        <taxon>Polypodiales</taxon>
        <taxon>Pteridineae</taxon>
        <taxon>Pteridaceae</taxon>
        <taxon>Parkerioideae</taxon>
        <taxon>Ceratopteris</taxon>
    </lineage>
</organism>